<proteinExistence type="predicted"/>
<evidence type="ECO:0000256" key="3">
    <source>
        <dbReference type="SAM" id="SignalP"/>
    </source>
</evidence>
<dbReference type="Proteomes" id="UP000814176">
    <property type="component" value="Unassembled WGS sequence"/>
</dbReference>
<feature type="region of interest" description="Disordered" evidence="2">
    <location>
        <begin position="368"/>
        <end position="414"/>
    </location>
</feature>
<dbReference type="RefSeq" id="XP_047776780.1">
    <property type="nucleotide sequence ID" value="XM_047920829.1"/>
</dbReference>
<evidence type="ECO:0000256" key="1">
    <source>
        <dbReference type="ARBA" id="ARBA00023186"/>
    </source>
</evidence>
<feature type="compositionally biased region" description="Basic and acidic residues" evidence="2">
    <location>
        <begin position="368"/>
        <end position="377"/>
    </location>
</feature>
<dbReference type="Pfam" id="PF00226">
    <property type="entry name" value="DnaJ"/>
    <property type="match status" value="1"/>
</dbReference>
<keyword evidence="1" id="KW-0143">Chaperone</keyword>
<dbReference type="PROSITE" id="PS50076">
    <property type="entry name" value="DNAJ_2"/>
    <property type="match status" value="1"/>
</dbReference>
<feature type="signal peptide" evidence="3">
    <location>
        <begin position="1"/>
        <end position="20"/>
    </location>
</feature>
<dbReference type="InterPro" id="IPR036869">
    <property type="entry name" value="J_dom_sf"/>
</dbReference>
<dbReference type="PANTHER" id="PTHR44360">
    <property type="entry name" value="DNAJ HOMOLOG SUBFAMILY B MEMBER 9"/>
    <property type="match status" value="1"/>
</dbReference>
<dbReference type="GeneID" id="72001561"/>
<organism evidence="5 6">
    <name type="scientific">Rhodofomes roseus</name>
    <dbReference type="NCBI Taxonomy" id="34475"/>
    <lineage>
        <taxon>Eukaryota</taxon>
        <taxon>Fungi</taxon>
        <taxon>Dikarya</taxon>
        <taxon>Basidiomycota</taxon>
        <taxon>Agaricomycotina</taxon>
        <taxon>Agaricomycetes</taxon>
        <taxon>Polyporales</taxon>
        <taxon>Rhodofomes</taxon>
    </lineage>
</organism>
<dbReference type="SMART" id="SM00271">
    <property type="entry name" value="DnaJ"/>
    <property type="match status" value="1"/>
</dbReference>
<reference evidence="5 6" key="1">
    <citation type="journal article" date="2021" name="Environ. Microbiol.">
        <title>Gene family expansions and transcriptome signatures uncover fungal adaptations to wood decay.</title>
        <authorList>
            <person name="Hage H."/>
            <person name="Miyauchi S."/>
            <person name="Viragh M."/>
            <person name="Drula E."/>
            <person name="Min B."/>
            <person name="Chaduli D."/>
            <person name="Navarro D."/>
            <person name="Favel A."/>
            <person name="Norest M."/>
            <person name="Lesage-Meessen L."/>
            <person name="Balint B."/>
            <person name="Merenyi Z."/>
            <person name="de Eugenio L."/>
            <person name="Morin E."/>
            <person name="Martinez A.T."/>
            <person name="Baldrian P."/>
            <person name="Stursova M."/>
            <person name="Martinez M.J."/>
            <person name="Novotny C."/>
            <person name="Magnuson J.K."/>
            <person name="Spatafora J.W."/>
            <person name="Maurice S."/>
            <person name="Pangilinan J."/>
            <person name="Andreopoulos W."/>
            <person name="LaButti K."/>
            <person name="Hundley H."/>
            <person name="Na H."/>
            <person name="Kuo A."/>
            <person name="Barry K."/>
            <person name="Lipzen A."/>
            <person name="Henrissat B."/>
            <person name="Riley R."/>
            <person name="Ahrendt S."/>
            <person name="Nagy L.G."/>
            <person name="Grigoriev I.V."/>
            <person name="Martin F."/>
            <person name="Rosso M.N."/>
        </authorList>
    </citation>
    <scope>NUCLEOTIDE SEQUENCE [LARGE SCALE GENOMIC DNA]</scope>
    <source>
        <strain evidence="5 6">CIRM-BRFM 1785</strain>
    </source>
</reference>
<comment type="caution">
    <text evidence="5">The sequence shown here is derived from an EMBL/GenBank/DDBJ whole genome shotgun (WGS) entry which is preliminary data.</text>
</comment>
<dbReference type="PRINTS" id="PR00625">
    <property type="entry name" value="JDOMAIN"/>
</dbReference>
<keyword evidence="6" id="KW-1185">Reference proteome</keyword>
<feature type="domain" description="J" evidence="4">
    <location>
        <begin position="76"/>
        <end position="139"/>
    </location>
</feature>
<feature type="compositionally biased region" description="Low complexity" evidence="2">
    <location>
        <begin position="402"/>
        <end position="412"/>
    </location>
</feature>
<name>A0ABQ8KAQ9_9APHY</name>
<dbReference type="CDD" id="cd06257">
    <property type="entry name" value="DnaJ"/>
    <property type="match status" value="1"/>
</dbReference>
<evidence type="ECO:0000313" key="5">
    <source>
        <dbReference type="EMBL" id="KAH9834124.1"/>
    </source>
</evidence>
<evidence type="ECO:0000313" key="6">
    <source>
        <dbReference type="Proteomes" id="UP000814176"/>
    </source>
</evidence>
<accession>A0ABQ8KAQ9</accession>
<dbReference type="InterPro" id="IPR001623">
    <property type="entry name" value="DnaJ_domain"/>
</dbReference>
<evidence type="ECO:0000259" key="4">
    <source>
        <dbReference type="PROSITE" id="PS50076"/>
    </source>
</evidence>
<gene>
    <name evidence="5" type="ORF">C8Q71DRAFT_711955</name>
</gene>
<protein>
    <submittedName>
        <fullName evidence="5">DnaJ-domain-containing protein</fullName>
    </submittedName>
</protein>
<feature type="chain" id="PRO_5046538212" evidence="3">
    <location>
        <begin position="21"/>
        <end position="434"/>
    </location>
</feature>
<keyword evidence="3" id="KW-0732">Signal</keyword>
<dbReference type="EMBL" id="JADCUA010000016">
    <property type="protein sequence ID" value="KAH9834124.1"/>
    <property type="molecule type" value="Genomic_DNA"/>
</dbReference>
<sequence>MITSLLCFLVLSFLPHLITSKLLPILHRVYSALSGRPAPLANSPLYDRHYRYVYALTVISCLFFNFRNAALSMPPNYYEMLGADPNADENALKAAFRQFARKYHPDRVGPQGEALFIDVRDAFEALKNPTTRFAYDRFGPDALQWTHCATLREYIRQGLMQSAGFYIASACTLLLFSSIGKPSDVAFWRYLLFAAMFAYELKYILGPSPPSSPESLSSAFLSEPGSTSHIGILAILWPHRVAWQHVRFLHSLFVFCSAALSQVAPVLFPSTKEDINSPRFQAVLRRLSLLASMINNDATQQINTELHSVHGPQSHTQPTDATFDNPMPCDHPADEIMDMLTSELEHMVIEGQFADGGPLKSAVDNAVERRRRAETEQAKPSLKRSETGMLSPTPSPPPEPSRTPLRRLPTTPFKLARAAVGTSLGYVRGRSQSL</sequence>
<evidence type="ECO:0000256" key="2">
    <source>
        <dbReference type="SAM" id="MobiDB-lite"/>
    </source>
</evidence>
<dbReference type="SUPFAM" id="SSF46565">
    <property type="entry name" value="Chaperone J-domain"/>
    <property type="match status" value="1"/>
</dbReference>
<dbReference type="PANTHER" id="PTHR44360:SF1">
    <property type="entry name" value="DNAJ HOMOLOG SUBFAMILY B MEMBER 9"/>
    <property type="match status" value="1"/>
</dbReference>
<dbReference type="InterPro" id="IPR051948">
    <property type="entry name" value="Hsp70_co-chaperone_J-domain"/>
</dbReference>
<dbReference type="Gene3D" id="1.10.287.110">
    <property type="entry name" value="DnaJ domain"/>
    <property type="match status" value="1"/>
</dbReference>